<comment type="caution">
    <text evidence="3">The sequence shown here is derived from an EMBL/GenBank/DDBJ whole genome shotgun (WGS) entry which is preliminary data.</text>
</comment>
<dbReference type="RefSeq" id="WP_278468158.1">
    <property type="nucleotide sequence ID" value="NZ_JAGZMU010000005.1"/>
</dbReference>
<dbReference type="AlphaFoldDB" id="A0A942WSV2"/>
<dbReference type="Proteomes" id="UP000778864">
    <property type="component" value="Unassembled WGS sequence"/>
</dbReference>
<evidence type="ECO:0000256" key="1">
    <source>
        <dbReference type="SAM" id="MobiDB-lite"/>
    </source>
</evidence>
<evidence type="ECO:0000256" key="2">
    <source>
        <dbReference type="SAM" id="SignalP"/>
    </source>
</evidence>
<evidence type="ECO:0000313" key="4">
    <source>
        <dbReference type="Proteomes" id="UP000778864"/>
    </source>
</evidence>
<name>A0A942WSV2_VEIPA</name>
<organism evidence="3 4">
    <name type="scientific">Veillonella parvula</name>
    <name type="common">Staphylococcus parvulus</name>
    <dbReference type="NCBI Taxonomy" id="29466"/>
    <lineage>
        <taxon>Bacteria</taxon>
        <taxon>Bacillati</taxon>
        <taxon>Bacillota</taxon>
        <taxon>Negativicutes</taxon>
        <taxon>Veillonellales</taxon>
        <taxon>Veillonellaceae</taxon>
        <taxon>Veillonella</taxon>
    </lineage>
</organism>
<gene>
    <name evidence="3" type="ORF">KHZ90_08630</name>
</gene>
<accession>A0A942WSV2</accession>
<dbReference type="EMBL" id="JAGZMU010000005">
    <property type="protein sequence ID" value="MBS4893827.1"/>
    <property type="molecule type" value="Genomic_DNA"/>
</dbReference>
<keyword evidence="2" id="KW-0732">Signal</keyword>
<reference evidence="3" key="1">
    <citation type="submission" date="2021-02" db="EMBL/GenBank/DDBJ databases">
        <title>Infant gut strain persistence is associated with maternal origin, phylogeny, and functional potential including surface adhesion and iron acquisition.</title>
        <authorList>
            <person name="Lou Y.C."/>
        </authorList>
    </citation>
    <scope>NUCLEOTIDE SEQUENCE</scope>
    <source>
        <strain evidence="3">L3_108_031G1_dasL3_108_031G1_concoct_20</strain>
    </source>
</reference>
<proteinExistence type="predicted"/>
<feature type="region of interest" description="Disordered" evidence="1">
    <location>
        <begin position="195"/>
        <end position="214"/>
    </location>
</feature>
<protein>
    <submittedName>
        <fullName evidence="3">Uncharacterized protein</fullName>
    </submittedName>
</protein>
<feature type="chain" id="PRO_5037221984" evidence="2">
    <location>
        <begin position="32"/>
        <end position="225"/>
    </location>
</feature>
<feature type="signal peptide" evidence="2">
    <location>
        <begin position="1"/>
        <end position="31"/>
    </location>
</feature>
<sequence length="225" mass="26714">MIKNLFKKTILLTTSLILTIGLMPSNQNIIAANTNITKNNTEINNQYKVLYDIDFVNSEFEFKFENSIYNFKDIDELNKFLENQKEMKNRSEEGMYYTNSLETNQDLQKYSEKFLKEYYNLELNVLVEFNNDKEEGVRGTFYYDLENHESLYIDINTDLLDCLHEVERTLRHELTHMALFELGRNFDDNEEDFESENYINGGRSNSDTRQPLPLDSRVKNNYCCD</sequence>
<evidence type="ECO:0000313" key="3">
    <source>
        <dbReference type="EMBL" id="MBS4893827.1"/>
    </source>
</evidence>